<feature type="region of interest" description="Disordered" evidence="1">
    <location>
        <begin position="37"/>
        <end position="58"/>
    </location>
</feature>
<accession>A0A1A8Z9W2</accession>
<evidence type="ECO:0000313" key="5">
    <source>
        <dbReference type="Proteomes" id="UP000078555"/>
    </source>
</evidence>
<evidence type="ECO:0000256" key="1">
    <source>
        <dbReference type="SAM" id="MobiDB-lite"/>
    </source>
</evidence>
<proteinExistence type="predicted"/>
<dbReference type="Proteomes" id="UP000078550">
    <property type="component" value="Unassembled WGS sequence"/>
</dbReference>
<sequence length="207" mass="24156">MRVSVLPFQSVYDENIPKDPFNPLLLAYEKKQKHKHRYESLSGEENEEVDKQTTSHLQHKLDIEQLRKNLWKSKAGVSSMENEKKRKNENEKKRKNEKERSKRAFKRGSCRRPFQTRVAGGGLKQICDVKIIFEIMTNWEMPSCAKMNHASIAAQLVKPALGAYMYTGGLHNLVHLHACLCESAFIHHSFSIYFYYRVYAYCKQAKT</sequence>
<evidence type="ECO:0000313" key="3">
    <source>
        <dbReference type="EMBL" id="SBT41005.1"/>
    </source>
</evidence>
<feature type="region of interest" description="Disordered" evidence="1">
    <location>
        <begin position="74"/>
        <end position="108"/>
    </location>
</feature>
<dbReference type="AlphaFoldDB" id="A0A1A8Z9W2"/>
<feature type="compositionally biased region" description="Basic and acidic residues" evidence="1">
    <location>
        <begin position="49"/>
        <end position="58"/>
    </location>
</feature>
<keyword evidence="5" id="KW-1185">Reference proteome</keyword>
<evidence type="ECO:0000313" key="2">
    <source>
        <dbReference type="EMBL" id="SBT40658.1"/>
    </source>
</evidence>
<reference evidence="4 5" key="2">
    <citation type="submission" date="2016-05" db="EMBL/GenBank/DDBJ databases">
        <authorList>
            <person name="Naeem Raeece"/>
        </authorList>
    </citation>
    <scope>NUCLEOTIDE SEQUENCE [LARGE SCALE GENOMIC DNA]</scope>
</reference>
<dbReference type="Proteomes" id="UP000078555">
    <property type="component" value="Unassembled WGS sequence"/>
</dbReference>
<dbReference type="EMBL" id="FLRD01000115">
    <property type="protein sequence ID" value="SBT40658.1"/>
    <property type="molecule type" value="Genomic_DNA"/>
</dbReference>
<gene>
    <name evidence="2" type="ORF">POVWA1_042490</name>
    <name evidence="3" type="ORF">POVWA2_040990</name>
</gene>
<evidence type="ECO:0000313" key="4">
    <source>
        <dbReference type="Proteomes" id="UP000078550"/>
    </source>
</evidence>
<dbReference type="EMBL" id="FLRE01000155">
    <property type="protein sequence ID" value="SBT41005.1"/>
    <property type="molecule type" value="Genomic_DNA"/>
</dbReference>
<feature type="compositionally biased region" description="Basic and acidic residues" evidence="1">
    <location>
        <begin position="81"/>
        <end position="102"/>
    </location>
</feature>
<organism evidence="2 5">
    <name type="scientific">Plasmodium ovale wallikeri</name>
    <dbReference type="NCBI Taxonomy" id="864142"/>
    <lineage>
        <taxon>Eukaryota</taxon>
        <taxon>Sar</taxon>
        <taxon>Alveolata</taxon>
        <taxon>Apicomplexa</taxon>
        <taxon>Aconoidasida</taxon>
        <taxon>Haemosporida</taxon>
        <taxon>Plasmodiidae</taxon>
        <taxon>Plasmodium</taxon>
        <taxon>Plasmodium (Plasmodium)</taxon>
    </lineage>
</organism>
<reference evidence="2" key="1">
    <citation type="submission" date="2016-05" db="EMBL/GenBank/DDBJ databases">
        <authorList>
            <person name="Lavstsen T."/>
            <person name="Jespersen J.S."/>
        </authorList>
    </citation>
    <scope>NUCLEOTIDE SEQUENCE [LARGE SCALE GENOMIC DNA]</scope>
</reference>
<name>A0A1A8Z9W2_PLAOA</name>
<protein>
    <submittedName>
        <fullName evidence="2">Uncharacterized protein</fullName>
    </submittedName>
</protein>